<dbReference type="Gene3D" id="2.10.50.30">
    <property type="entry name" value="GPCR, family 3, nine cysteines domain"/>
    <property type="match status" value="1"/>
</dbReference>
<evidence type="ECO:0000313" key="15">
    <source>
        <dbReference type="Proteomes" id="UP000694545"/>
    </source>
</evidence>
<dbReference type="Ensembl" id="ENSVKKT00000029599.1">
    <property type="protein sequence ID" value="ENSVKKP00000028912.1"/>
    <property type="gene ID" value="ENSVKKG00000018624.1"/>
</dbReference>
<dbReference type="FunFam" id="3.40.50.2300:FF:000024">
    <property type="entry name" value="Vomeronasal 2, receptor 73"/>
    <property type="match status" value="1"/>
</dbReference>
<feature type="domain" description="G-protein coupled receptors family 3 profile" evidence="13">
    <location>
        <begin position="547"/>
        <end position="811"/>
    </location>
</feature>
<dbReference type="PRINTS" id="PR00248">
    <property type="entry name" value="GPCRMGR"/>
</dbReference>
<dbReference type="Pfam" id="PF07562">
    <property type="entry name" value="NCD3G"/>
    <property type="match status" value="1"/>
</dbReference>
<evidence type="ECO:0000256" key="6">
    <source>
        <dbReference type="ARBA" id="ARBA00022989"/>
    </source>
</evidence>
<keyword evidence="9" id="KW-0675">Receptor</keyword>
<dbReference type="SUPFAM" id="SSF53822">
    <property type="entry name" value="Periplasmic binding protein-like I"/>
    <property type="match status" value="1"/>
</dbReference>
<dbReference type="GO" id="GO:0004930">
    <property type="term" value="F:G protein-coupled receptor activity"/>
    <property type="evidence" value="ECO:0007669"/>
    <property type="project" value="UniProtKB-KW"/>
</dbReference>
<dbReference type="Proteomes" id="UP000694545">
    <property type="component" value="Unplaced"/>
</dbReference>
<dbReference type="Pfam" id="PF01094">
    <property type="entry name" value="ANF_receptor"/>
    <property type="match status" value="1"/>
</dbReference>
<evidence type="ECO:0000256" key="5">
    <source>
        <dbReference type="ARBA" id="ARBA00022729"/>
    </source>
</evidence>
<comment type="subcellular location">
    <subcellularLocation>
        <location evidence="1">Cell membrane</location>
        <topology evidence="1">Multi-pass membrane protein</topology>
    </subcellularLocation>
</comment>
<evidence type="ECO:0000313" key="14">
    <source>
        <dbReference type="Ensembl" id="ENSVKKP00000028912.1"/>
    </source>
</evidence>
<sequence>VFSFVFLFHPSVVEHQANDETEYYQYKYNFHSSIMTKNYQHILALVFAVKEVNENPQLLPNLTLGFHIYDSYYTAKWAYHATMQLISTLESFVPNYKCGVQNNLMAVIGGLDSETSLHIATLLDIYKIPQVSYMFPFRCILDHTPGLSFFQMAPQESLQYMGILSLLLHFSWTWVGILMVDDGNGERFLQTALPVFSNKGICFAFIARSPKFSYFSEATDMIQKGAEIYDQIMGSKANVLVTYGASYSISMFIWLSYIPEQVHVTKKPKGMVWIITALVELSIYLLQRNWDLNLFHGALAFTRHLNELPKFHHFVESRNPSTARGDGFIRDVWKQAFNCAFQNAATDEVDGLTCSGVQTLENLPGPFFETKMTGHGYSIYNAVHAVAHALHAMATSTLTCNIIIHDGYLKHSWKLHHFLRGLLFNNSAGDKVTLNQNGELVAGYDVINWIISSNQSFHRVKVGRMDVEASAQPVSICSESCHPGSSKKVKEGQPFCCYDCIPCPEGKISLWKDMIDCSKCRDGYYPNKNKDFCLHKKISFMSYEEPLGITLVFCALFLSLITGLVIGTFMKHHSTPIVIANNRNLTFILLTSLLLCFLCTLLFIGKPQVVTCLLRQTVFGNIFSLAVSCVLAKTVTVVLAFMATRPGSRMRNWVGKRLATSIILSSSLIQVGICIVWLATSPPFPHADMNSVMEEILLECNEGSVILFYCVLGYMSLLAKVSLAVAFFARKLLDSFNEAKFITFSMLVFCTVWLSFVPTYLSTKGKYMVAVEIFSILTSCAGLLICIFSPKCYIILMRPELNSKEQLIKRKV</sequence>
<dbReference type="Gene3D" id="3.40.50.2300">
    <property type="match status" value="2"/>
</dbReference>
<accession>A0A8D2Q982</accession>
<evidence type="ECO:0000259" key="13">
    <source>
        <dbReference type="PROSITE" id="PS50259"/>
    </source>
</evidence>
<keyword evidence="10" id="KW-0325">Glycoprotein</keyword>
<feature type="transmembrane region" description="Helical" evidence="12">
    <location>
        <begin position="706"/>
        <end position="729"/>
    </location>
</feature>
<dbReference type="PROSITE" id="PS00981">
    <property type="entry name" value="G_PROTEIN_RECEP_F3_3"/>
    <property type="match status" value="1"/>
</dbReference>
<comment type="similarity">
    <text evidence="2">Belongs to the G-protein coupled receptor 3 family.</text>
</comment>
<dbReference type="Pfam" id="PF00003">
    <property type="entry name" value="7tm_3"/>
    <property type="match status" value="1"/>
</dbReference>
<dbReference type="InterPro" id="IPR017979">
    <property type="entry name" value="GPCR_3_CS"/>
</dbReference>
<dbReference type="InterPro" id="IPR001828">
    <property type="entry name" value="ANF_lig-bd_rcpt"/>
</dbReference>
<dbReference type="InterPro" id="IPR000068">
    <property type="entry name" value="GPCR_3_Ca_sens_rcpt-rel"/>
</dbReference>
<dbReference type="PANTHER" id="PTHR24061:SF599">
    <property type="entry name" value="G-PROTEIN COUPLED RECEPTORS FAMILY 3 PROFILE DOMAIN-CONTAINING PROTEIN"/>
    <property type="match status" value="1"/>
</dbReference>
<dbReference type="InterPro" id="IPR017978">
    <property type="entry name" value="GPCR_3_C"/>
</dbReference>
<dbReference type="PANTHER" id="PTHR24061">
    <property type="entry name" value="CALCIUM-SENSING RECEPTOR-RELATED"/>
    <property type="match status" value="1"/>
</dbReference>
<evidence type="ECO:0000256" key="8">
    <source>
        <dbReference type="ARBA" id="ARBA00023136"/>
    </source>
</evidence>
<feature type="transmembrane region" description="Helical" evidence="12">
    <location>
        <begin position="617"/>
        <end position="641"/>
    </location>
</feature>
<dbReference type="InterPro" id="IPR011500">
    <property type="entry name" value="GPCR_3_9-Cys_dom"/>
</dbReference>
<dbReference type="PROSITE" id="PS50259">
    <property type="entry name" value="G_PROTEIN_RECEP_F3_4"/>
    <property type="match status" value="1"/>
</dbReference>
<dbReference type="OMA" id="RAWDLKI"/>
<dbReference type="CDD" id="cd15283">
    <property type="entry name" value="7tmC_V2R_pheromone"/>
    <property type="match status" value="1"/>
</dbReference>
<dbReference type="InterPro" id="IPR028082">
    <property type="entry name" value="Peripla_BP_I"/>
</dbReference>
<keyword evidence="11" id="KW-0807">Transducer</keyword>
<reference evidence="14" key="2">
    <citation type="submission" date="2025-09" db="UniProtKB">
        <authorList>
            <consortium name="Ensembl"/>
        </authorList>
    </citation>
    <scope>IDENTIFICATION</scope>
</reference>
<dbReference type="InterPro" id="IPR038550">
    <property type="entry name" value="GPCR_3_9-Cys_sf"/>
</dbReference>
<evidence type="ECO:0000256" key="3">
    <source>
        <dbReference type="ARBA" id="ARBA00022475"/>
    </source>
</evidence>
<dbReference type="PRINTS" id="PR01535">
    <property type="entry name" value="VOMERONASL2R"/>
</dbReference>
<evidence type="ECO:0000256" key="12">
    <source>
        <dbReference type="SAM" id="Phobius"/>
    </source>
</evidence>
<keyword evidence="8 12" id="KW-0472">Membrane</keyword>
<dbReference type="AlphaFoldDB" id="A0A8D2Q982"/>
<evidence type="ECO:0000256" key="10">
    <source>
        <dbReference type="ARBA" id="ARBA00023180"/>
    </source>
</evidence>
<evidence type="ECO:0000256" key="4">
    <source>
        <dbReference type="ARBA" id="ARBA00022692"/>
    </source>
</evidence>
<keyword evidence="6 12" id="KW-1133">Transmembrane helix</keyword>
<name>A0A8D2Q982_VARKO</name>
<feature type="transmembrane region" description="Helical" evidence="12">
    <location>
        <begin position="547"/>
        <end position="566"/>
    </location>
</feature>
<feature type="transmembrane region" description="Helical" evidence="12">
    <location>
        <begin position="662"/>
        <end position="680"/>
    </location>
</feature>
<feature type="transmembrane region" description="Helical" evidence="12">
    <location>
        <begin position="767"/>
        <end position="788"/>
    </location>
</feature>
<evidence type="ECO:0000256" key="2">
    <source>
        <dbReference type="ARBA" id="ARBA00007242"/>
    </source>
</evidence>
<keyword evidence="3" id="KW-1003">Cell membrane</keyword>
<protein>
    <recommendedName>
        <fullName evidence="13">G-protein coupled receptors family 3 profile domain-containing protein</fullName>
    </recommendedName>
</protein>
<keyword evidence="5" id="KW-0732">Signal</keyword>
<dbReference type="FunFam" id="2.10.50.30:FF:000002">
    <property type="entry name" value="Vomeronasal 2 receptor, h1"/>
    <property type="match status" value="1"/>
</dbReference>
<dbReference type="InterPro" id="IPR004073">
    <property type="entry name" value="GPCR_3_vmron_rcpt_2"/>
</dbReference>
<keyword evidence="7" id="KW-0297">G-protein coupled receptor</keyword>
<reference evidence="14" key="1">
    <citation type="submission" date="2025-08" db="UniProtKB">
        <authorList>
            <consortium name="Ensembl"/>
        </authorList>
    </citation>
    <scope>IDENTIFICATION</scope>
</reference>
<feature type="transmembrane region" description="Helical" evidence="12">
    <location>
        <begin position="741"/>
        <end position="761"/>
    </location>
</feature>
<evidence type="ECO:0000256" key="1">
    <source>
        <dbReference type="ARBA" id="ARBA00004651"/>
    </source>
</evidence>
<keyword evidence="4 12" id="KW-0812">Transmembrane</keyword>
<feature type="transmembrane region" description="Helical" evidence="12">
    <location>
        <begin position="587"/>
        <end position="605"/>
    </location>
</feature>
<proteinExistence type="inferred from homology"/>
<dbReference type="GO" id="GO:0005886">
    <property type="term" value="C:plasma membrane"/>
    <property type="evidence" value="ECO:0007669"/>
    <property type="project" value="UniProtKB-SubCell"/>
</dbReference>
<evidence type="ECO:0000256" key="11">
    <source>
        <dbReference type="ARBA" id="ARBA00023224"/>
    </source>
</evidence>
<evidence type="ECO:0000256" key="7">
    <source>
        <dbReference type="ARBA" id="ARBA00023040"/>
    </source>
</evidence>
<evidence type="ECO:0000256" key="9">
    <source>
        <dbReference type="ARBA" id="ARBA00023170"/>
    </source>
</evidence>
<keyword evidence="15" id="KW-1185">Reference proteome</keyword>
<dbReference type="InterPro" id="IPR000337">
    <property type="entry name" value="GPCR_3"/>
</dbReference>
<organism evidence="14 15">
    <name type="scientific">Varanus komodoensis</name>
    <name type="common">Komodo dragon</name>
    <dbReference type="NCBI Taxonomy" id="61221"/>
    <lineage>
        <taxon>Eukaryota</taxon>
        <taxon>Metazoa</taxon>
        <taxon>Chordata</taxon>
        <taxon>Craniata</taxon>
        <taxon>Vertebrata</taxon>
        <taxon>Euteleostomi</taxon>
        <taxon>Lepidosauria</taxon>
        <taxon>Squamata</taxon>
        <taxon>Bifurcata</taxon>
        <taxon>Unidentata</taxon>
        <taxon>Episquamata</taxon>
        <taxon>Toxicofera</taxon>
        <taxon>Anguimorpha</taxon>
        <taxon>Paleoanguimorpha</taxon>
        <taxon>Varanoidea</taxon>
        <taxon>Varanidae</taxon>
        <taxon>Varanus</taxon>
    </lineage>
</organism>